<keyword evidence="3" id="KW-1185">Reference proteome</keyword>
<gene>
    <name evidence="2" type="ORF">GX51_07454</name>
</gene>
<evidence type="ECO:0000313" key="3">
    <source>
        <dbReference type="Proteomes" id="UP000224080"/>
    </source>
</evidence>
<accession>A0A2B7WKZ5</accession>
<dbReference type="Proteomes" id="UP000224080">
    <property type="component" value="Unassembled WGS sequence"/>
</dbReference>
<dbReference type="AlphaFoldDB" id="A0A2B7WKZ5"/>
<organism evidence="2 3">
    <name type="scientific">Blastomyces parvus</name>
    <dbReference type="NCBI Taxonomy" id="2060905"/>
    <lineage>
        <taxon>Eukaryota</taxon>
        <taxon>Fungi</taxon>
        <taxon>Dikarya</taxon>
        <taxon>Ascomycota</taxon>
        <taxon>Pezizomycotina</taxon>
        <taxon>Eurotiomycetes</taxon>
        <taxon>Eurotiomycetidae</taxon>
        <taxon>Onygenales</taxon>
        <taxon>Ajellomycetaceae</taxon>
        <taxon>Blastomyces</taxon>
    </lineage>
</organism>
<reference evidence="2 3" key="1">
    <citation type="submission" date="2017-10" db="EMBL/GenBank/DDBJ databases">
        <title>Comparative genomics in systemic dimorphic fungi from Ajellomycetaceae.</title>
        <authorList>
            <person name="Munoz J.F."/>
            <person name="Mcewen J.G."/>
            <person name="Clay O.K."/>
            <person name="Cuomo C.A."/>
        </authorList>
    </citation>
    <scope>NUCLEOTIDE SEQUENCE [LARGE SCALE GENOMIC DNA]</scope>
    <source>
        <strain evidence="2 3">UAMH130</strain>
    </source>
</reference>
<dbReference type="OrthoDB" id="10490973at2759"/>
<sequence length="133" mass="14774">MAGQNQRVNPSNSPRSDPWQAMHPDFPPLEGILRKWAEWHNQGGWEPEGKAVVLNGRAGAEQWQRAKLQQIIDPRLRQANTTLQGMVGSSSAGLILSGEGLASEAPNVRDQTVHGDFFWATNKHVQSWSALRK</sequence>
<evidence type="ECO:0000256" key="1">
    <source>
        <dbReference type="SAM" id="MobiDB-lite"/>
    </source>
</evidence>
<comment type="caution">
    <text evidence="2">The sequence shown here is derived from an EMBL/GenBank/DDBJ whole genome shotgun (WGS) entry which is preliminary data.</text>
</comment>
<evidence type="ECO:0000313" key="2">
    <source>
        <dbReference type="EMBL" id="PGG97199.1"/>
    </source>
</evidence>
<protein>
    <submittedName>
        <fullName evidence="2">Uncharacterized protein</fullName>
    </submittedName>
</protein>
<dbReference type="EMBL" id="PDNC01000150">
    <property type="protein sequence ID" value="PGG97199.1"/>
    <property type="molecule type" value="Genomic_DNA"/>
</dbReference>
<feature type="compositionally biased region" description="Polar residues" evidence="1">
    <location>
        <begin position="1"/>
        <end position="15"/>
    </location>
</feature>
<feature type="region of interest" description="Disordered" evidence="1">
    <location>
        <begin position="1"/>
        <end position="26"/>
    </location>
</feature>
<proteinExistence type="predicted"/>
<name>A0A2B7WKZ5_9EURO</name>